<gene>
    <name evidence="6" type="ORF">WKV53_03035</name>
</gene>
<proteinExistence type="predicted"/>
<organism evidence="6 7">
    <name type="scientific">Luteolibacter soli</name>
    <dbReference type="NCBI Taxonomy" id="3135280"/>
    <lineage>
        <taxon>Bacteria</taxon>
        <taxon>Pseudomonadati</taxon>
        <taxon>Verrucomicrobiota</taxon>
        <taxon>Verrucomicrobiia</taxon>
        <taxon>Verrucomicrobiales</taxon>
        <taxon>Verrucomicrobiaceae</taxon>
        <taxon>Luteolibacter</taxon>
    </lineage>
</organism>
<dbReference type="Pfam" id="PF00111">
    <property type="entry name" value="Fer2"/>
    <property type="match status" value="1"/>
</dbReference>
<keyword evidence="3" id="KW-0408">Iron</keyword>
<reference evidence="6 7" key="1">
    <citation type="submission" date="2024-04" db="EMBL/GenBank/DDBJ databases">
        <title>Luteolibacter sp. isolated from soil.</title>
        <authorList>
            <person name="An J."/>
        </authorList>
    </citation>
    <scope>NUCLEOTIDE SEQUENCE [LARGE SCALE GENOMIC DNA]</scope>
    <source>
        <strain evidence="6 7">Y139</strain>
    </source>
</reference>
<dbReference type="PANTHER" id="PTHR44379">
    <property type="entry name" value="OXIDOREDUCTASE WITH IRON-SULFUR SUBUNIT"/>
    <property type="match status" value="1"/>
</dbReference>
<keyword evidence="2" id="KW-0479">Metal-binding</keyword>
<protein>
    <submittedName>
        <fullName evidence="6">(2Fe-2S)-binding protein</fullName>
    </submittedName>
</protein>
<dbReference type="PROSITE" id="PS51085">
    <property type="entry name" value="2FE2S_FER_2"/>
    <property type="match status" value="1"/>
</dbReference>
<dbReference type="InterPro" id="IPR001041">
    <property type="entry name" value="2Fe-2S_ferredoxin-type"/>
</dbReference>
<dbReference type="CDD" id="cd00207">
    <property type="entry name" value="fer2"/>
    <property type="match status" value="1"/>
</dbReference>
<sequence>MKTFSLQVNGQPRTVEVAEDTPLLWVLRDHLDLVGTKFGCGMSLCGACTVHLDGQAVRACVTPVSAVGERKVTTIEGLAANGKFTALQQAWCDLDVAQCGYCQAGQIMCATALLNEKASPTDEDIDLAMSGNLCRCATYKRIRQAIHTAATK</sequence>
<accession>A0ABU9AP31</accession>
<evidence type="ECO:0000259" key="5">
    <source>
        <dbReference type="PROSITE" id="PS51085"/>
    </source>
</evidence>
<dbReference type="InterPro" id="IPR012675">
    <property type="entry name" value="Beta-grasp_dom_sf"/>
</dbReference>
<evidence type="ECO:0000313" key="6">
    <source>
        <dbReference type="EMBL" id="MEK7949452.1"/>
    </source>
</evidence>
<keyword evidence="4" id="KW-0411">Iron-sulfur</keyword>
<dbReference type="Gene3D" id="3.10.20.30">
    <property type="match status" value="1"/>
</dbReference>
<keyword evidence="7" id="KW-1185">Reference proteome</keyword>
<dbReference type="Proteomes" id="UP001371305">
    <property type="component" value="Unassembled WGS sequence"/>
</dbReference>
<dbReference type="PANTHER" id="PTHR44379:SF2">
    <property type="entry name" value="BLR6218 PROTEIN"/>
    <property type="match status" value="1"/>
</dbReference>
<dbReference type="InterPro" id="IPR002888">
    <property type="entry name" value="2Fe-2S-bd"/>
</dbReference>
<dbReference type="InterPro" id="IPR036884">
    <property type="entry name" value="2Fe-2S-bd_dom_sf"/>
</dbReference>
<evidence type="ECO:0000313" key="7">
    <source>
        <dbReference type="Proteomes" id="UP001371305"/>
    </source>
</evidence>
<dbReference type="SUPFAM" id="SSF47741">
    <property type="entry name" value="CO dehydrogenase ISP C-domain like"/>
    <property type="match status" value="1"/>
</dbReference>
<evidence type="ECO:0000256" key="4">
    <source>
        <dbReference type="ARBA" id="ARBA00023014"/>
    </source>
</evidence>
<comment type="caution">
    <text evidence="6">The sequence shown here is derived from an EMBL/GenBank/DDBJ whole genome shotgun (WGS) entry which is preliminary data.</text>
</comment>
<dbReference type="Pfam" id="PF01799">
    <property type="entry name" value="Fer2_2"/>
    <property type="match status" value="1"/>
</dbReference>
<name>A0ABU9AP31_9BACT</name>
<evidence type="ECO:0000256" key="1">
    <source>
        <dbReference type="ARBA" id="ARBA00022714"/>
    </source>
</evidence>
<evidence type="ECO:0000256" key="3">
    <source>
        <dbReference type="ARBA" id="ARBA00023004"/>
    </source>
</evidence>
<dbReference type="SUPFAM" id="SSF54292">
    <property type="entry name" value="2Fe-2S ferredoxin-like"/>
    <property type="match status" value="1"/>
</dbReference>
<keyword evidence="1" id="KW-0001">2Fe-2S</keyword>
<evidence type="ECO:0000256" key="2">
    <source>
        <dbReference type="ARBA" id="ARBA00022723"/>
    </source>
</evidence>
<feature type="domain" description="2Fe-2S ferredoxin-type" evidence="5">
    <location>
        <begin position="2"/>
        <end position="78"/>
    </location>
</feature>
<dbReference type="EMBL" id="JBBUKT010000001">
    <property type="protein sequence ID" value="MEK7949452.1"/>
    <property type="molecule type" value="Genomic_DNA"/>
</dbReference>
<dbReference type="InterPro" id="IPR051452">
    <property type="entry name" value="Diverse_Oxidoreductases"/>
</dbReference>
<dbReference type="RefSeq" id="WP_341402869.1">
    <property type="nucleotide sequence ID" value="NZ_JBBUKT010000001.1"/>
</dbReference>
<dbReference type="InterPro" id="IPR036010">
    <property type="entry name" value="2Fe-2S_ferredoxin-like_sf"/>
</dbReference>
<dbReference type="Gene3D" id="1.10.150.120">
    <property type="entry name" value="[2Fe-2S]-binding domain"/>
    <property type="match status" value="1"/>
</dbReference>